<accession>A0A5K0UAZ8</accession>
<protein>
    <submittedName>
        <fullName evidence="2">Uncharacterized protein</fullName>
    </submittedName>
</protein>
<keyword evidence="3" id="KW-1185">Reference proteome</keyword>
<feature type="region of interest" description="Disordered" evidence="1">
    <location>
        <begin position="438"/>
        <end position="458"/>
    </location>
</feature>
<evidence type="ECO:0000256" key="1">
    <source>
        <dbReference type="SAM" id="MobiDB-lite"/>
    </source>
</evidence>
<name>A0A5K0UAZ8_9VIRU</name>
<organism evidence="2 3">
    <name type="scientific">Yasminevirus sp. GU-2018</name>
    <dbReference type="NCBI Taxonomy" id="2420051"/>
    <lineage>
        <taxon>Viruses</taxon>
        <taxon>Varidnaviria</taxon>
        <taxon>Bamfordvirae</taxon>
        <taxon>Nucleocytoviricota</taxon>
        <taxon>Megaviricetes</taxon>
        <taxon>Imitervirales</taxon>
        <taxon>Mimiviridae</taxon>
        <taxon>Klosneuvirinae</taxon>
        <taxon>Yasminevirus</taxon>
        <taxon>Yasminevirus saudimassiliense</taxon>
    </lineage>
</organism>
<gene>
    <name evidence="2" type="ORF">YASMINEVIRUS_1205</name>
</gene>
<evidence type="ECO:0000313" key="3">
    <source>
        <dbReference type="Proteomes" id="UP000594342"/>
    </source>
</evidence>
<evidence type="ECO:0000313" key="2">
    <source>
        <dbReference type="EMBL" id="VBB18674.1"/>
    </source>
</evidence>
<proteinExistence type="predicted"/>
<dbReference type="EMBL" id="UPSH01000001">
    <property type="protein sequence ID" value="VBB18674.1"/>
    <property type="molecule type" value="Genomic_DNA"/>
</dbReference>
<feature type="region of interest" description="Disordered" evidence="1">
    <location>
        <begin position="295"/>
        <end position="349"/>
    </location>
</feature>
<reference evidence="2 3" key="1">
    <citation type="submission" date="2018-10" db="EMBL/GenBank/DDBJ databases">
        <authorList>
            <consortium name="IHU Genomes"/>
        </authorList>
    </citation>
    <scope>NUCLEOTIDE SEQUENCE [LARGE SCALE GENOMIC DNA]</scope>
    <source>
        <strain evidence="2 3">A1</strain>
    </source>
</reference>
<comment type="caution">
    <text evidence="2">The sequence shown here is derived from an EMBL/GenBank/DDBJ whole genome shotgun (WGS) entry which is preliminary data.</text>
</comment>
<feature type="compositionally biased region" description="Polar residues" evidence="1">
    <location>
        <begin position="313"/>
        <end position="330"/>
    </location>
</feature>
<dbReference type="Proteomes" id="UP000594342">
    <property type="component" value="Unassembled WGS sequence"/>
</dbReference>
<sequence>MSNGYIESDMRRVEDAIRDAFSSFRNFLVTDIPEIMDEDVDFFGLSTVSDPRGRQHTLQRQQIRPDPLFADFLNDGQFVRKVPKKPVAKLYPSPPCDLYENKNMSYSTNSSQAMGKHNSNTLRRRHVRAKTNETPQTVPSASKNQIETVGIYLVDNKKSVDSNKINYDHQNLDSSYISSFPPIDMGNNGKVSSHVNSRKTHQVNDVQNNNNNRETSCHEVVININDSDPYLVVPPTCAHSNKVPKNSNDVVLKRGYGIEVSPNMFECLHTEDAEIDKEVDLELGLYKGYVADKKENMSREDSESGSVSDSLSQKESYQEDYSQSNSSQEDLVQDDYEQHEVASPSLPTDTSIVNESEAVAEIQPQSDSNTVVEAVVEPIVESSADLTDKTNDVVEQSVEDEDHTKSTPVVNTIQENPERDSAPVPVLNVSHIVTVDDYITEQEPQANTPTEDSDESSRVLTDASVRTLAEALAEALTDTITDVNSNITPSIKADHEPEQTELHVSDLMSDAVSDDVVDESVNKSVNQTSGVNESTHECNDVENGSSQIVSFELNATEVGEETKHTHELVGVLTIDDLAVDDVCDDDFSSESGDKKIEITNIEINYSDSCINSPVKDTSREESVIMSATKSTNSVTGAEKNADPVSTAKAIVDEINAIVKRFHVLKDLQGGQKIWIEVVPATDSTPETKVFKIDTSYVPSFSRWWWGQGREQIINTIIDDTNFIYDNFPKIKSQDSKNIVCRAAEVALTGIRNMRQTYSSNEDHFTKLGKVIEVLETYAAMLKKPTAV</sequence>